<sequence>MNSVTQMLEGVVKCSFHLARLCLIGQRFAKQTTDHTQRAKLATKHWTERLEDTSVPKLSKGYCHFQLKVTFGKDSKIHKGCIKVLESTLIIPGSSSGLG</sequence>
<evidence type="ECO:0000313" key="1">
    <source>
        <dbReference type="EMBL" id="KAK7843049.1"/>
    </source>
</evidence>
<dbReference type="AlphaFoldDB" id="A0AAW0KWS6"/>
<dbReference type="Proteomes" id="UP000237347">
    <property type="component" value="Unassembled WGS sequence"/>
</dbReference>
<keyword evidence="2" id="KW-1185">Reference proteome</keyword>
<proteinExistence type="predicted"/>
<reference evidence="1 2" key="1">
    <citation type="journal article" date="2018" name="Sci. Data">
        <title>The draft genome sequence of cork oak.</title>
        <authorList>
            <person name="Ramos A.M."/>
            <person name="Usie A."/>
            <person name="Barbosa P."/>
            <person name="Barros P.M."/>
            <person name="Capote T."/>
            <person name="Chaves I."/>
            <person name="Simoes F."/>
            <person name="Abreu I."/>
            <person name="Carrasquinho I."/>
            <person name="Faro C."/>
            <person name="Guimaraes J.B."/>
            <person name="Mendonca D."/>
            <person name="Nobrega F."/>
            <person name="Rodrigues L."/>
            <person name="Saibo N.J.M."/>
            <person name="Varela M.C."/>
            <person name="Egas C."/>
            <person name="Matos J."/>
            <person name="Miguel C.M."/>
            <person name="Oliveira M.M."/>
            <person name="Ricardo C.P."/>
            <person name="Goncalves S."/>
        </authorList>
    </citation>
    <scope>NUCLEOTIDE SEQUENCE [LARGE SCALE GENOMIC DNA]</scope>
    <source>
        <strain evidence="2">cv. HL8</strain>
    </source>
</reference>
<name>A0AAW0KWS6_QUESU</name>
<accession>A0AAW0KWS6</accession>
<dbReference type="EMBL" id="PKMF04000210">
    <property type="protein sequence ID" value="KAK7843049.1"/>
    <property type="molecule type" value="Genomic_DNA"/>
</dbReference>
<protein>
    <submittedName>
        <fullName evidence="1">Uncharacterized protein</fullName>
    </submittedName>
</protein>
<comment type="caution">
    <text evidence="1">The sequence shown here is derived from an EMBL/GenBank/DDBJ whole genome shotgun (WGS) entry which is preliminary data.</text>
</comment>
<evidence type="ECO:0000313" key="2">
    <source>
        <dbReference type="Proteomes" id="UP000237347"/>
    </source>
</evidence>
<organism evidence="1 2">
    <name type="scientific">Quercus suber</name>
    <name type="common">Cork oak</name>
    <dbReference type="NCBI Taxonomy" id="58331"/>
    <lineage>
        <taxon>Eukaryota</taxon>
        <taxon>Viridiplantae</taxon>
        <taxon>Streptophyta</taxon>
        <taxon>Embryophyta</taxon>
        <taxon>Tracheophyta</taxon>
        <taxon>Spermatophyta</taxon>
        <taxon>Magnoliopsida</taxon>
        <taxon>eudicotyledons</taxon>
        <taxon>Gunneridae</taxon>
        <taxon>Pentapetalae</taxon>
        <taxon>rosids</taxon>
        <taxon>fabids</taxon>
        <taxon>Fagales</taxon>
        <taxon>Fagaceae</taxon>
        <taxon>Quercus</taxon>
    </lineage>
</organism>
<gene>
    <name evidence="1" type="ORF">CFP56_012972</name>
</gene>